<comment type="caution">
    <text evidence="1">The sequence shown here is derived from an EMBL/GenBank/DDBJ whole genome shotgun (WGS) entry which is preliminary data.</text>
</comment>
<reference evidence="1 2" key="1">
    <citation type="submission" date="2014-02" db="EMBL/GenBank/DDBJ databases">
        <title>Expanding our view of genomic diversity in Candidatus Accumulibacter clades.</title>
        <authorList>
            <person name="Skennerton C.T."/>
            <person name="Barr J.J."/>
            <person name="Slater F.R."/>
            <person name="Bond P.L."/>
            <person name="Tyson G.W."/>
        </authorList>
    </citation>
    <scope>NUCLEOTIDE SEQUENCE [LARGE SCALE GENOMIC DNA]</scope>
    <source>
        <strain evidence="2">BA-91</strain>
    </source>
</reference>
<dbReference type="EMBL" id="JDVG02000486">
    <property type="protein sequence ID" value="KFB71825.1"/>
    <property type="molecule type" value="Genomic_DNA"/>
</dbReference>
<protein>
    <submittedName>
        <fullName evidence="1">Uncharacterized protein</fullName>
    </submittedName>
</protein>
<dbReference type="Proteomes" id="UP000020077">
    <property type="component" value="Unassembled WGS sequence"/>
</dbReference>
<organism evidence="1 2">
    <name type="scientific">Candidatus Accumulibacter phosphatis</name>
    <dbReference type="NCBI Taxonomy" id="327160"/>
    <lineage>
        <taxon>Bacteria</taxon>
        <taxon>Pseudomonadati</taxon>
        <taxon>Pseudomonadota</taxon>
        <taxon>Betaproteobacteria</taxon>
        <taxon>Candidatus Accumulibacter</taxon>
    </lineage>
</organism>
<name>A0A080LVT3_9PROT</name>
<dbReference type="AlphaFoldDB" id="A0A080LVT3"/>
<gene>
    <name evidence="1" type="ORF">AW09_003034</name>
</gene>
<evidence type="ECO:0000313" key="2">
    <source>
        <dbReference type="Proteomes" id="UP000020077"/>
    </source>
</evidence>
<proteinExistence type="predicted"/>
<sequence length="172" mass="19776">MHARTGATDGLDVGHPLRGFEQGMQQNRFPDRVLGFEQRNVLVDEMNVPRPLDLGNHDHIELVADMSNDLFEVVEYPRAVQGVDTHPHRSVTEVVFRQQVDETGTRRVLGFDGNGVLEVAAHHVTLPRGFRRLGANLVDVRRKEMDHPFRPHRQFTQRLWRTDGEWLVEMNG</sequence>
<accession>A0A080LVT3</accession>
<evidence type="ECO:0000313" key="1">
    <source>
        <dbReference type="EMBL" id="KFB71825.1"/>
    </source>
</evidence>